<evidence type="ECO:0000313" key="7">
    <source>
        <dbReference type="EnsemblMetazoa" id="KAF7491749.1"/>
    </source>
</evidence>
<dbReference type="InterPro" id="IPR010483">
    <property type="entry name" value="Alpha_2_MRAP_C"/>
</dbReference>
<accession>A0A132ADU4</accession>
<dbReference type="EMBL" id="WVUK01000058">
    <property type="protein sequence ID" value="KAF7491749.1"/>
    <property type="molecule type" value="Genomic_DNA"/>
</dbReference>
<feature type="signal peptide" evidence="2">
    <location>
        <begin position="1"/>
        <end position="20"/>
    </location>
</feature>
<organism evidence="6 9">
    <name type="scientific">Sarcoptes scabiei</name>
    <name type="common">Itch mite</name>
    <name type="synonym">Acarus scabiei</name>
    <dbReference type="NCBI Taxonomy" id="52283"/>
    <lineage>
        <taxon>Eukaryota</taxon>
        <taxon>Metazoa</taxon>
        <taxon>Ecdysozoa</taxon>
        <taxon>Arthropoda</taxon>
        <taxon>Chelicerata</taxon>
        <taxon>Arachnida</taxon>
        <taxon>Acari</taxon>
        <taxon>Acariformes</taxon>
        <taxon>Sarcoptiformes</taxon>
        <taxon>Astigmata</taxon>
        <taxon>Psoroptidia</taxon>
        <taxon>Sarcoptoidea</taxon>
        <taxon>Sarcoptidae</taxon>
        <taxon>Sarcoptinae</taxon>
        <taxon>Sarcoptes</taxon>
    </lineage>
</organism>
<dbReference type="Proteomes" id="UP000616769">
    <property type="component" value="Unassembled WGS sequence"/>
</dbReference>
<dbReference type="EMBL" id="JXLN01012564">
    <property type="protein sequence ID" value="KPM08620.1"/>
    <property type="molecule type" value="Genomic_DNA"/>
</dbReference>
<evidence type="ECO:0000256" key="2">
    <source>
        <dbReference type="SAM" id="SignalP"/>
    </source>
</evidence>
<evidence type="ECO:0000313" key="6">
    <source>
        <dbReference type="EMBL" id="KPM08620.1"/>
    </source>
</evidence>
<dbReference type="GO" id="GO:0008201">
    <property type="term" value="F:heparin binding"/>
    <property type="evidence" value="ECO:0007669"/>
    <property type="project" value="InterPro"/>
</dbReference>
<protein>
    <submittedName>
        <fullName evidence="5 6">Alpha-2-macroglobulin receptor-associated protein</fullName>
    </submittedName>
</protein>
<dbReference type="InterPro" id="IPR038003">
    <property type="entry name" value="A2-macroglobuin_RAP"/>
</dbReference>
<keyword evidence="8" id="KW-1185">Reference proteome</keyword>
<keyword evidence="2" id="KW-0732">Signal</keyword>
<name>A0A132ADU4_SARSC</name>
<evidence type="ECO:0000313" key="9">
    <source>
        <dbReference type="Proteomes" id="UP000616769"/>
    </source>
</evidence>
<dbReference type="GO" id="GO:0048019">
    <property type="term" value="F:receptor antagonist activity"/>
    <property type="evidence" value="ECO:0007669"/>
    <property type="project" value="InterPro"/>
</dbReference>
<reference evidence="8" key="2">
    <citation type="journal article" date="2020" name="PLoS Negl. Trop. Dis.">
        <title>High-quality nuclear genome for Sarcoptes scabiei-A critical resource for a neglected parasite.</title>
        <authorList>
            <person name="Korhonen P.K."/>
            <person name="Gasser R.B."/>
            <person name="Ma G."/>
            <person name="Wang T."/>
            <person name="Stroehlein A.J."/>
            <person name="Young N.D."/>
            <person name="Ang C.S."/>
            <person name="Fernando D.D."/>
            <person name="Lu H.C."/>
            <person name="Taylor S."/>
            <person name="Reynolds S.L."/>
            <person name="Mofiz E."/>
            <person name="Najaraj S.H."/>
            <person name="Gowda H."/>
            <person name="Madugundu A."/>
            <person name="Renuse S."/>
            <person name="Holt D."/>
            <person name="Pandey A."/>
            <person name="Papenfuss A.T."/>
            <person name="Fischer K."/>
        </authorList>
    </citation>
    <scope>NUCLEOTIDE SEQUENCE [LARGE SCALE GENOMIC DNA]</scope>
</reference>
<dbReference type="GO" id="GO:0048259">
    <property type="term" value="P:regulation of receptor-mediated endocytosis"/>
    <property type="evidence" value="ECO:0007669"/>
    <property type="project" value="TreeGrafter"/>
</dbReference>
<dbReference type="OMA" id="QEFEHHQ"/>
<dbReference type="Proteomes" id="UP000070412">
    <property type="component" value="Unassembled WGS sequence"/>
</dbReference>
<feature type="domain" description="Alpha-2-macroglobulin receptor-associated protein" evidence="3">
    <location>
        <begin position="29"/>
        <end position="108"/>
    </location>
</feature>
<evidence type="ECO:0000313" key="8">
    <source>
        <dbReference type="Proteomes" id="UP000070412"/>
    </source>
</evidence>
<evidence type="ECO:0000259" key="4">
    <source>
        <dbReference type="Pfam" id="PF06401"/>
    </source>
</evidence>
<dbReference type="EnsemblMetazoa" id="SSS_8966s_mrna">
    <property type="protein sequence ID" value="KAF7491749.1"/>
    <property type="gene ID" value="SSS_8966"/>
</dbReference>
<dbReference type="PANTHER" id="PTHR16560">
    <property type="entry name" value="ALPHA-2-MACROGLOBULIN RECEPTOR-ASSOCIATED PROTEIN"/>
    <property type="match status" value="1"/>
</dbReference>
<dbReference type="SUPFAM" id="SSF47045">
    <property type="entry name" value="RAP domain-like"/>
    <property type="match status" value="3"/>
</dbReference>
<feature type="coiled-coil region" evidence="1">
    <location>
        <begin position="140"/>
        <end position="224"/>
    </location>
</feature>
<dbReference type="Pfam" id="PF06400">
    <property type="entry name" value="Alpha-2-MRAP_N"/>
    <property type="match status" value="1"/>
</dbReference>
<dbReference type="GO" id="GO:0005783">
    <property type="term" value="C:endoplasmic reticulum"/>
    <property type="evidence" value="ECO:0007669"/>
    <property type="project" value="InterPro"/>
</dbReference>
<evidence type="ECO:0000313" key="5">
    <source>
        <dbReference type="EMBL" id="KAF7491749.1"/>
    </source>
</evidence>
<sequence length="336" mass="40474">MEFAIKFLIFYLLYEKFSVANKYTEDANVGEIRQSRPFRMQKLNLFWEEATKRLESYQLDRLFEDLKHQDKIELDLKRIKAADLDSDGTKEAEVRKQMRLIAKKYGLDMPDTKATKVESSQDKIFSDIKLDSLWKKVSKMDLAEDQLAILKEEFEDFQEQMRGYQRLANQLTDNLHQAKNRMNHFENRIDSNGTESEKVSDEIHERLQKKHLELKNQYKRINDMVMTREIKYKGEFDEEQTARLWRMALKSDFTQTELDNFKEKLLHYQNRLKKHRYFSKQLKNNQATMNEIQNEDDLNEAAQHQYIKEKVDQLDGHIKKLHRQLEEKVLQRHSEL</sequence>
<evidence type="ECO:0000256" key="1">
    <source>
        <dbReference type="SAM" id="Coils"/>
    </source>
</evidence>
<dbReference type="GO" id="GO:0050750">
    <property type="term" value="F:low-density lipoprotein particle receptor binding"/>
    <property type="evidence" value="ECO:0007669"/>
    <property type="project" value="InterPro"/>
</dbReference>
<dbReference type="Gene3D" id="1.20.81.10">
    <property type="entry name" value="RAP domain"/>
    <property type="match status" value="3"/>
</dbReference>
<evidence type="ECO:0000259" key="3">
    <source>
        <dbReference type="Pfam" id="PF06400"/>
    </source>
</evidence>
<dbReference type="OrthoDB" id="5817428at2759"/>
<dbReference type="PANTHER" id="PTHR16560:SF2">
    <property type="entry name" value="ALPHA-2-MACROGLOBULIN RECEPTOR-ASSOCIATED PROTEIN"/>
    <property type="match status" value="1"/>
</dbReference>
<dbReference type="AlphaFoldDB" id="A0A132ADU4"/>
<dbReference type="VEuPathDB" id="VectorBase:SSCA010375"/>
<gene>
    <name evidence="6" type="ORF">QR98_0071420</name>
    <name evidence="5" type="ORF">SSS_8966</name>
</gene>
<dbReference type="InterPro" id="IPR036744">
    <property type="entry name" value="RAP_sf"/>
</dbReference>
<keyword evidence="1" id="KW-0175">Coiled coil</keyword>
<dbReference type="InterPro" id="IPR009066">
    <property type="entry name" value="MG_RAP_rcpt_1"/>
</dbReference>
<feature type="chain" id="PRO_5010784500" evidence="2">
    <location>
        <begin position="21"/>
        <end position="336"/>
    </location>
</feature>
<keyword evidence="6" id="KW-0675">Receptor</keyword>
<dbReference type="Pfam" id="PF06401">
    <property type="entry name" value="Alpha-2-MRAP_C"/>
    <property type="match status" value="1"/>
</dbReference>
<reference evidence="5" key="3">
    <citation type="submission" date="2020-01" db="EMBL/GenBank/DDBJ databases">
        <authorList>
            <person name="Korhonen P.K.K."/>
            <person name="Guangxu M.G."/>
            <person name="Wang T.W."/>
            <person name="Stroehlein A.J.S."/>
            <person name="Young N.D."/>
            <person name="Ang C.-S.A."/>
            <person name="Fernando D.W.F."/>
            <person name="Lu H.L."/>
            <person name="Taylor S.T."/>
            <person name="Ehtesham M.E.M."/>
            <person name="Najaraj S.H.N."/>
            <person name="Harsha G.H.G."/>
            <person name="Madugundu A.M."/>
            <person name="Renuse S.R."/>
            <person name="Holt D.H."/>
            <person name="Pandey A.P."/>
            <person name="Papenfuss A.P."/>
            <person name="Gasser R.B.G."/>
            <person name="Fischer K.F."/>
        </authorList>
    </citation>
    <scope>NUCLEOTIDE SEQUENCE</scope>
    <source>
        <strain evidence="5">SSS_KF_BRIS2020</strain>
    </source>
</reference>
<reference evidence="6 9" key="1">
    <citation type="journal article" date="2015" name="Parasit. Vectors">
        <title>Draft genome of the scabies mite.</title>
        <authorList>
            <person name="Rider S.D.Jr."/>
            <person name="Morgan M.S."/>
            <person name="Arlian L.G."/>
        </authorList>
    </citation>
    <scope>NUCLEOTIDE SEQUENCE [LARGE SCALE GENOMIC DNA]</scope>
    <source>
        <strain evidence="6">Arlian Lab</strain>
    </source>
</reference>
<feature type="domain" description="Alpha-2-macroglobulin RAP C-terminal" evidence="4">
    <location>
        <begin position="124"/>
        <end position="336"/>
    </location>
</feature>
<reference evidence="7" key="4">
    <citation type="submission" date="2022-06" db="UniProtKB">
        <authorList>
            <consortium name="EnsemblMetazoa"/>
        </authorList>
    </citation>
    <scope>IDENTIFICATION</scope>
</reference>
<proteinExistence type="predicted"/>